<name>A0ABN9RCQ8_9DINO</name>
<feature type="region of interest" description="Disordered" evidence="1">
    <location>
        <begin position="593"/>
        <end position="684"/>
    </location>
</feature>
<evidence type="ECO:0000313" key="3">
    <source>
        <dbReference type="EMBL" id="CAK0814252.1"/>
    </source>
</evidence>
<keyword evidence="2" id="KW-0472">Membrane</keyword>
<comment type="caution">
    <text evidence="3">The sequence shown here is derived from an EMBL/GenBank/DDBJ whole genome shotgun (WGS) entry which is preliminary data.</text>
</comment>
<feature type="compositionally biased region" description="Gly residues" evidence="1">
    <location>
        <begin position="640"/>
        <end position="649"/>
    </location>
</feature>
<proteinExistence type="predicted"/>
<accession>A0ABN9RCQ8</accession>
<keyword evidence="2" id="KW-0812">Transmembrane</keyword>
<keyword evidence="4" id="KW-1185">Reference proteome</keyword>
<dbReference type="EMBL" id="CAUYUJ010005581">
    <property type="protein sequence ID" value="CAK0814252.1"/>
    <property type="molecule type" value="Genomic_DNA"/>
</dbReference>
<gene>
    <name evidence="3" type="ORF">PCOR1329_LOCUS17907</name>
</gene>
<sequence length="726" mass="78053">MAAPGAGELTWAQRAAAAVTSLVAAPACPGAGGGEVLPPRAGGGPGAQGEVVQYFHAADVADGAARYVQPCGAGAADARGRWPLLLRSHGWLDASLQGGGTLEDALARCDPRRQETWPVVLPHGPVAFANRRGQPISVAGPELRVHPDRLRPRSESDRRPALSLVLVRWGGRFEVDDGRDTNSDGDWGHFGSPPSDRYMSAMVSEGLMRHALLGERRGVESPAPEGGRRPFDFELFSLFVRDSRDTAGIAQFAPHLAQAMVGDKRAAFWMLWPAEWDDFGEKDYAGYVGAPQMLDAMRHCEAAGVRSGFPHPAAQYEFIVSKAWMASLAPRPEARLPAAVLVRKDDVGASPRDAARSALARLEAVRQAAPFPPDGRPAPSGANQGGIKRGVVKLGYSWEGRFVSFFEGEAQLAKRLRELLYADGYRGEQCIVQEWVDFDFEMRLYFLPPAGRSVAGGDVEPLPPSKVEFNAWSKQKDNDGPGAFVKLPREQALRRWGGDCAALDLAEEQAGRTSQWLLARLAELHPEPVAMVRLDFMLLRLGDGRARVVFGEYCEMGACCLAWQEGPPTIWRAAVDWTLRQLPATRAVLHSPVRVHAPELGHPRAHQRCPGEGPGHGAPRAGGARGRRGAEGRRAEPAGGTRGLQGRGRGAQAEAAGGPPGPGAARWPDRPKSRGGRAAARDAGRAAAVGKIGKLKRTMGQVHVLTWAFAPAVIILVSLVLCWYAF</sequence>
<feature type="transmembrane region" description="Helical" evidence="2">
    <location>
        <begin position="704"/>
        <end position="725"/>
    </location>
</feature>
<organism evidence="3 4">
    <name type="scientific">Prorocentrum cordatum</name>
    <dbReference type="NCBI Taxonomy" id="2364126"/>
    <lineage>
        <taxon>Eukaryota</taxon>
        <taxon>Sar</taxon>
        <taxon>Alveolata</taxon>
        <taxon>Dinophyceae</taxon>
        <taxon>Prorocentrales</taxon>
        <taxon>Prorocentraceae</taxon>
        <taxon>Prorocentrum</taxon>
    </lineage>
</organism>
<evidence type="ECO:0000313" key="4">
    <source>
        <dbReference type="Proteomes" id="UP001189429"/>
    </source>
</evidence>
<reference evidence="3" key="1">
    <citation type="submission" date="2023-10" db="EMBL/GenBank/DDBJ databases">
        <authorList>
            <person name="Chen Y."/>
            <person name="Shah S."/>
            <person name="Dougan E. K."/>
            <person name="Thang M."/>
            <person name="Chan C."/>
        </authorList>
    </citation>
    <scope>NUCLEOTIDE SEQUENCE [LARGE SCALE GENOMIC DNA]</scope>
</reference>
<evidence type="ECO:0000256" key="1">
    <source>
        <dbReference type="SAM" id="MobiDB-lite"/>
    </source>
</evidence>
<dbReference type="Proteomes" id="UP001189429">
    <property type="component" value="Unassembled WGS sequence"/>
</dbReference>
<evidence type="ECO:0000256" key="2">
    <source>
        <dbReference type="SAM" id="Phobius"/>
    </source>
</evidence>
<protein>
    <submittedName>
        <fullName evidence="3">Uncharacterized protein</fullName>
    </submittedName>
</protein>
<keyword evidence="2" id="KW-1133">Transmembrane helix</keyword>